<dbReference type="AlphaFoldDB" id="A0A8H6J5J2"/>
<keyword evidence="2" id="KW-1185">Reference proteome</keyword>
<organism evidence="1 2">
    <name type="scientific">Colletotrichum musicola</name>
    <dbReference type="NCBI Taxonomy" id="2175873"/>
    <lineage>
        <taxon>Eukaryota</taxon>
        <taxon>Fungi</taxon>
        <taxon>Dikarya</taxon>
        <taxon>Ascomycota</taxon>
        <taxon>Pezizomycotina</taxon>
        <taxon>Sordariomycetes</taxon>
        <taxon>Hypocreomycetidae</taxon>
        <taxon>Glomerellales</taxon>
        <taxon>Glomerellaceae</taxon>
        <taxon>Colletotrichum</taxon>
        <taxon>Colletotrichum orchidearum species complex</taxon>
    </lineage>
</organism>
<proteinExistence type="predicted"/>
<accession>A0A8H6J5J2</accession>
<name>A0A8H6J5J2_9PEZI</name>
<sequence>MKFSRGPAKLAFPRAEKCLISWPSLDFRSLAAWPSPDVTSGGSKLFRRCARCHPGCLVCVDPLYPSPGSVSPGRIDWLSARPESLVPALEGSRADFGGVFVQLLTNAAFVSHDDVLWDQTKTVEPLAFRRELNLKKFLTGGLP</sequence>
<evidence type="ECO:0000313" key="1">
    <source>
        <dbReference type="EMBL" id="KAF6806919.1"/>
    </source>
</evidence>
<protein>
    <submittedName>
        <fullName evidence="1">Uncharacterized protein</fullName>
    </submittedName>
</protein>
<reference evidence="1" key="1">
    <citation type="journal article" date="2020" name="Phytopathology">
        <title>Genome Sequence Resources of Colletotrichum truncatum, C. plurivorum, C. musicola, and C. sojae: Four Species Pathogenic to Soybean (Glycine max).</title>
        <authorList>
            <person name="Rogerio F."/>
            <person name="Boufleur T.R."/>
            <person name="Ciampi-Guillardi M."/>
            <person name="Sukno S.A."/>
            <person name="Thon M.R."/>
            <person name="Massola Junior N.S."/>
            <person name="Baroncelli R."/>
        </authorList>
    </citation>
    <scope>NUCLEOTIDE SEQUENCE</scope>
    <source>
        <strain evidence="1">LFN0074</strain>
    </source>
</reference>
<dbReference type="EMBL" id="WIGM01000999">
    <property type="protein sequence ID" value="KAF6806919.1"/>
    <property type="molecule type" value="Genomic_DNA"/>
</dbReference>
<comment type="caution">
    <text evidence="1">The sequence shown here is derived from an EMBL/GenBank/DDBJ whole genome shotgun (WGS) entry which is preliminary data.</text>
</comment>
<dbReference type="Proteomes" id="UP000639643">
    <property type="component" value="Unassembled WGS sequence"/>
</dbReference>
<evidence type="ECO:0000313" key="2">
    <source>
        <dbReference type="Proteomes" id="UP000639643"/>
    </source>
</evidence>
<gene>
    <name evidence="1" type="ORF">CMUS01_14249</name>
</gene>